<accession>A0A521FB09</accession>
<sequence>MEYEKQYYAPEGFGTDTTSYEEDLLYYENDWEK</sequence>
<evidence type="ECO:0000313" key="1">
    <source>
        <dbReference type="EMBL" id="SMO93382.1"/>
    </source>
</evidence>
<reference evidence="1 2" key="1">
    <citation type="submission" date="2017-05" db="EMBL/GenBank/DDBJ databases">
        <authorList>
            <person name="Varghese N."/>
            <person name="Submissions S."/>
        </authorList>
    </citation>
    <scope>NUCLEOTIDE SEQUENCE [LARGE SCALE GENOMIC DNA]</scope>
    <source>
        <strain evidence="1 2">DSM 19382</strain>
    </source>
</reference>
<gene>
    <name evidence="1" type="ORF">SAMN06265349_10819</name>
</gene>
<dbReference type="Proteomes" id="UP000317289">
    <property type="component" value="Unassembled WGS sequence"/>
</dbReference>
<name>A0A521FB09_9FLAO</name>
<dbReference type="AlphaFoldDB" id="A0A521FB09"/>
<evidence type="ECO:0000313" key="2">
    <source>
        <dbReference type="Proteomes" id="UP000317289"/>
    </source>
</evidence>
<dbReference type="EMBL" id="FXTA01000008">
    <property type="protein sequence ID" value="SMO93382.1"/>
    <property type="molecule type" value="Genomic_DNA"/>
</dbReference>
<organism evidence="1 2">
    <name type="scientific">Flavobacterium resistens</name>
    <dbReference type="NCBI Taxonomy" id="443612"/>
    <lineage>
        <taxon>Bacteria</taxon>
        <taxon>Pseudomonadati</taxon>
        <taxon>Bacteroidota</taxon>
        <taxon>Flavobacteriia</taxon>
        <taxon>Flavobacteriales</taxon>
        <taxon>Flavobacteriaceae</taxon>
        <taxon>Flavobacterium</taxon>
    </lineage>
</organism>
<proteinExistence type="predicted"/>
<protein>
    <submittedName>
        <fullName evidence="1">Uncharacterized protein</fullName>
    </submittedName>
</protein>